<reference evidence="1 2" key="1">
    <citation type="submission" date="2020-02" db="EMBL/GenBank/DDBJ databases">
        <title>Genome sequencing for Kineobactrum sp. M2.</title>
        <authorList>
            <person name="Park S.-J."/>
        </authorList>
    </citation>
    <scope>NUCLEOTIDE SEQUENCE [LARGE SCALE GENOMIC DNA]</scope>
    <source>
        <strain evidence="1 2">M2</strain>
    </source>
</reference>
<dbReference type="KEGG" id="kim:G3T16_17030"/>
<gene>
    <name evidence="1" type="ORF">G3T16_17030</name>
</gene>
<protein>
    <recommendedName>
        <fullName evidence="3">Acyl-CoA dehydrogenase/oxidase N-terminal domain-containing protein</fullName>
    </recommendedName>
</protein>
<dbReference type="EMBL" id="CP048711">
    <property type="protein sequence ID" value="QIB66845.1"/>
    <property type="molecule type" value="Genomic_DNA"/>
</dbReference>
<sequence length="67" mass="7433">MQHGLSYHPSPDQLALAESLVKPISSLLPLSRLHKSPLESKETWTQFEELGIFAIHLPEDAGEPVSE</sequence>
<dbReference type="RefSeq" id="WP_163496275.1">
    <property type="nucleotide sequence ID" value="NZ_CP048711.1"/>
</dbReference>
<keyword evidence="2" id="KW-1185">Reference proteome</keyword>
<accession>A0A6C0U8J6</accession>
<evidence type="ECO:0008006" key="3">
    <source>
        <dbReference type="Google" id="ProtNLM"/>
    </source>
</evidence>
<name>A0A6C0U8J6_9GAMM</name>
<dbReference type="Proteomes" id="UP000477680">
    <property type="component" value="Chromosome"/>
</dbReference>
<evidence type="ECO:0000313" key="2">
    <source>
        <dbReference type="Proteomes" id="UP000477680"/>
    </source>
</evidence>
<evidence type="ECO:0000313" key="1">
    <source>
        <dbReference type="EMBL" id="QIB66845.1"/>
    </source>
</evidence>
<proteinExistence type="predicted"/>
<organism evidence="1 2">
    <name type="scientific">Kineobactrum salinum</name>
    <dbReference type="NCBI Taxonomy" id="2708301"/>
    <lineage>
        <taxon>Bacteria</taxon>
        <taxon>Pseudomonadati</taxon>
        <taxon>Pseudomonadota</taxon>
        <taxon>Gammaproteobacteria</taxon>
        <taxon>Cellvibrionales</taxon>
        <taxon>Halieaceae</taxon>
        <taxon>Kineobactrum</taxon>
    </lineage>
</organism>
<dbReference type="AlphaFoldDB" id="A0A6C0U8J6"/>